<keyword evidence="2 3" id="KW-0802">TPR repeat</keyword>
<keyword evidence="4" id="KW-0808">Transferase</keyword>
<dbReference type="SMART" id="SM00028">
    <property type="entry name" value="TPR"/>
    <property type="match status" value="2"/>
</dbReference>
<protein>
    <submittedName>
        <fullName evidence="4">Serine/threonine protein kinase</fullName>
    </submittedName>
</protein>
<reference evidence="4" key="1">
    <citation type="journal article" date="2005" name="Environ. Microbiol.">
        <title>Genetic and functional properties of uncultivated thermophilic crenarchaeotes from a subsurface gold mine as revealed by analysis of genome fragments.</title>
        <authorList>
            <person name="Nunoura T."/>
            <person name="Hirayama H."/>
            <person name="Takami H."/>
            <person name="Oida H."/>
            <person name="Nishi S."/>
            <person name="Shimamura S."/>
            <person name="Suzuki Y."/>
            <person name="Inagaki F."/>
            <person name="Takai K."/>
            <person name="Nealson K.H."/>
            <person name="Horikoshi K."/>
        </authorList>
    </citation>
    <scope>NUCLEOTIDE SEQUENCE</scope>
</reference>
<dbReference type="NCBIfam" id="NF047558">
    <property type="entry name" value="TPR_END_plus"/>
    <property type="match status" value="1"/>
</dbReference>
<dbReference type="InterPro" id="IPR019734">
    <property type="entry name" value="TPR_rpt"/>
</dbReference>
<evidence type="ECO:0000256" key="2">
    <source>
        <dbReference type="ARBA" id="ARBA00022803"/>
    </source>
</evidence>
<keyword evidence="4" id="KW-0723">Serine/threonine-protein kinase</keyword>
<dbReference type="InterPro" id="IPR011990">
    <property type="entry name" value="TPR-like_helical_dom_sf"/>
</dbReference>
<dbReference type="Pfam" id="PF07719">
    <property type="entry name" value="TPR_2"/>
    <property type="match status" value="1"/>
</dbReference>
<dbReference type="Gene3D" id="1.25.40.10">
    <property type="entry name" value="Tetratricopeptide repeat domain"/>
    <property type="match status" value="1"/>
</dbReference>
<proteinExistence type="predicted"/>
<sequence length="147" mass="17428">MAETPWRPSEGWEAISRPPANLEEMAHESQLKFELRFYAAILQRYPDYVDVLRLMSQLLTQVGRYPEALEVDLRLVRLRPQDAVAHYNLACTYARLHKTDSAIRALRRAIELGYRDYRYIKQDRDLDSIRDDPRYRELMQQLESGNV</sequence>
<evidence type="ECO:0000256" key="1">
    <source>
        <dbReference type="ARBA" id="ARBA00022737"/>
    </source>
</evidence>
<gene>
    <name evidence="4" type="ORF">HGMM_F11F07C08</name>
</gene>
<accession>H5SCQ0</accession>
<evidence type="ECO:0000256" key="3">
    <source>
        <dbReference type="PROSITE-ProRule" id="PRU00339"/>
    </source>
</evidence>
<reference evidence="4" key="2">
    <citation type="journal article" date="2012" name="PLoS ONE">
        <title>A Deeply Branching Thermophilic Bacterium with an Ancient Acetyl-CoA Pathway Dominates a Subsurface Ecosystem.</title>
        <authorList>
            <person name="Takami H."/>
            <person name="Noguchi H."/>
            <person name="Takaki Y."/>
            <person name="Uchiyama I."/>
            <person name="Toyoda A."/>
            <person name="Nishi S."/>
            <person name="Chee G.-J."/>
            <person name="Arai W."/>
            <person name="Nunoura T."/>
            <person name="Itoh T."/>
            <person name="Hattori M."/>
            <person name="Takai K."/>
        </authorList>
    </citation>
    <scope>NUCLEOTIDE SEQUENCE</scope>
</reference>
<evidence type="ECO:0000313" key="4">
    <source>
        <dbReference type="EMBL" id="BAL53936.1"/>
    </source>
</evidence>
<organism evidence="4">
    <name type="scientific">uncultured Planctomycetota bacterium</name>
    <dbReference type="NCBI Taxonomy" id="120965"/>
    <lineage>
        <taxon>Bacteria</taxon>
        <taxon>Pseudomonadati</taxon>
        <taxon>Planctomycetota</taxon>
        <taxon>environmental samples</taxon>
    </lineage>
</organism>
<dbReference type="InterPro" id="IPR013105">
    <property type="entry name" value="TPR_2"/>
</dbReference>
<feature type="repeat" description="TPR" evidence="3">
    <location>
        <begin position="83"/>
        <end position="116"/>
    </location>
</feature>
<dbReference type="PROSITE" id="PS50005">
    <property type="entry name" value="TPR"/>
    <property type="match status" value="1"/>
</dbReference>
<dbReference type="EMBL" id="AP011672">
    <property type="protein sequence ID" value="BAL53936.1"/>
    <property type="molecule type" value="Genomic_DNA"/>
</dbReference>
<name>H5SCQ0_9BACT</name>
<dbReference type="SUPFAM" id="SSF48452">
    <property type="entry name" value="TPR-like"/>
    <property type="match status" value="1"/>
</dbReference>
<keyword evidence="4" id="KW-0418">Kinase</keyword>
<dbReference type="GO" id="GO:0004674">
    <property type="term" value="F:protein serine/threonine kinase activity"/>
    <property type="evidence" value="ECO:0007669"/>
    <property type="project" value="UniProtKB-KW"/>
</dbReference>
<keyword evidence="1" id="KW-0677">Repeat</keyword>
<dbReference type="AlphaFoldDB" id="H5SCQ0"/>